<dbReference type="InterPro" id="IPR007197">
    <property type="entry name" value="rSAM"/>
</dbReference>
<accession>A0AA90VR04</accession>
<comment type="caution">
    <text evidence="8">The sequence shown here is derived from an EMBL/GenBank/DDBJ whole genome shotgun (WGS) entry which is preliminary data.</text>
</comment>
<proteinExistence type="inferred from homology"/>
<dbReference type="EMBL" id="VZAP01000194">
    <property type="protein sequence ID" value="MQO94031.1"/>
    <property type="molecule type" value="Genomic_DNA"/>
</dbReference>
<name>A0AA90VR04_9BACT</name>
<evidence type="ECO:0000256" key="4">
    <source>
        <dbReference type="ARBA" id="ARBA00023004"/>
    </source>
</evidence>
<evidence type="ECO:0000313" key="8">
    <source>
        <dbReference type="EMBL" id="MQO94031.1"/>
    </source>
</evidence>
<organism evidence="8 9">
    <name type="scientific">Segatella copri</name>
    <dbReference type="NCBI Taxonomy" id="165179"/>
    <lineage>
        <taxon>Bacteria</taxon>
        <taxon>Pseudomonadati</taxon>
        <taxon>Bacteroidota</taxon>
        <taxon>Bacteroidia</taxon>
        <taxon>Bacteroidales</taxon>
        <taxon>Prevotellaceae</taxon>
        <taxon>Segatella</taxon>
    </lineage>
</organism>
<dbReference type="NCBIfam" id="TIGR04085">
    <property type="entry name" value="rSAM_more_4Fe4S"/>
    <property type="match status" value="1"/>
</dbReference>
<dbReference type="PANTHER" id="PTHR43273">
    <property type="entry name" value="ANAEROBIC SULFATASE-MATURATING ENZYME HOMOLOG ASLB-RELATED"/>
    <property type="match status" value="1"/>
</dbReference>
<dbReference type="InterPro" id="IPR013785">
    <property type="entry name" value="Aldolase_TIM"/>
</dbReference>
<evidence type="ECO:0000259" key="7">
    <source>
        <dbReference type="Pfam" id="PF04055"/>
    </source>
</evidence>
<keyword evidence="3" id="KW-0479">Metal-binding</keyword>
<evidence type="ECO:0000256" key="6">
    <source>
        <dbReference type="ARBA" id="ARBA00023601"/>
    </source>
</evidence>
<keyword evidence="4" id="KW-0408">Iron</keyword>
<comment type="cofactor">
    <cofactor evidence="1">
        <name>[4Fe-4S] cluster</name>
        <dbReference type="ChEBI" id="CHEBI:49883"/>
    </cofactor>
</comment>
<dbReference type="Proteomes" id="UP000421283">
    <property type="component" value="Unassembled WGS sequence"/>
</dbReference>
<dbReference type="GO" id="GO:0051536">
    <property type="term" value="F:iron-sulfur cluster binding"/>
    <property type="evidence" value="ECO:0007669"/>
    <property type="project" value="UniProtKB-KW"/>
</dbReference>
<dbReference type="SFLD" id="SFLDG01067">
    <property type="entry name" value="SPASM/twitch_domain_containing"/>
    <property type="match status" value="1"/>
</dbReference>
<dbReference type="InterPro" id="IPR023885">
    <property type="entry name" value="4Fe4S-binding_SPASM_dom"/>
</dbReference>
<dbReference type="SFLD" id="SFLDS00029">
    <property type="entry name" value="Radical_SAM"/>
    <property type="match status" value="1"/>
</dbReference>
<evidence type="ECO:0000256" key="3">
    <source>
        <dbReference type="ARBA" id="ARBA00022723"/>
    </source>
</evidence>
<sequence length="361" mass="41892">MPTIIFKATEACNCNCVYCDVVHKKKPRTIPNDLFKKVFERFNEYLIEFPHEEICVIWHGGEPCMAGIDLYRTALQHLKEICPTTRNRIRFAIQSNITMISQDFIDVFKEMGIYTVGTSYEPIHGVRGIGKKRDSRLYNKKFFEGVNLLEKNGMTWGFIYVVTKAVLDKPLEIFYHLTNLKLKGGFDFHPVLVYEDAAQESLDTAITQEEFADFLGVVFKEWWEHRDRFQHIDPFDSLLKYYTSNYNCLGCGDAPTCGLHLYLGPDGETAQCGRAADWDILGYGNIKDKSLKEIFSDEQRKLVDSRVEVLQTTDCKGCEYWRICHGGCPLDAYNKYKDYLRKSDQCLSKKLFLKKYFDLYG</sequence>
<dbReference type="SFLD" id="SFLDG01386">
    <property type="entry name" value="main_SPASM_domain-containing"/>
    <property type="match status" value="1"/>
</dbReference>
<dbReference type="SUPFAM" id="SSF102114">
    <property type="entry name" value="Radical SAM enzymes"/>
    <property type="match status" value="1"/>
</dbReference>
<evidence type="ECO:0000256" key="1">
    <source>
        <dbReference type="ARBA" id="ARBA00001966"/>
    </source>
</evidence>
<comment type="similarity">
    <text evidence="6">Belongs to the radical SAM superfamily. Anaerobic sulfatase-maturating enzyme family.</text>
</comment>
<dbReference type="AlphaFoldDB" id="A0AA90VR04"/>
<protein>
    <submittedName>
        <fullName evidence="8">Radical SAM protein</fullName>
    </submittedName>
</protein>
<keyword evidence="2" id="KW-0949">S-adenosyl-L-methionine</keyword>
<dbReference type="InterPro" id="IPR058240">
    <property type="entry name" value="rSAM_sf"/>
</dbReference>
<dbReference type="PANTHER" id="PTHR43273:SF3">
    <property type="entry name" value="ANAEROBIC SULFATASE-MATURATING ENZYME HOMOLOG ASLB-RELATED"/>
    <property type="match status" value="1"/>
</dbReference>
<dbReference type="Gene3D" id="3.20.20.70">
    <property type="entry name" value="Aldolase class I"/>
    <property type="match status" value="1"/>
</dbReference>
<evidence type="ECO:0000256" key="5">
    <source>
        <dbReference type="ARBA" id="ARBA00023014"/>
    </source>
</evidence>
<gene>
    <name evidence="8" type="ORF">F7D31_15505</name>
</gene>
<keyword evidence="5" id="KW-0411">Iron-sulfur</keyword>
<dbReference type="InterPro" id="IPR023867">
    <property type="entry name" value="Sulphatase_maturase_rSAM"/>
</dbReference>
<dbReference type="SFLD" id="SFLDG01072">
    <property type="entry name" value="dehydrogenase_like"/>
    <property type="match status" value="1"/>
</dbReference>
<dbReference type="GO" id="GO:0016491">
    <property type="term" value="F:oxidoreductase activity"/>
    <property type="evidence" value="ECO:0007669"/>
    <property type="project" value="InterPro"/>
</dbReference>
<feature type="domain" description="Radical SAM core" evidence="7">
    <location>
        <begin position="9"/>
        <end position="163"/>
    </location>
</feature>
<evidence type="ECO:0000256" key="2">
    <source>
        <dbReference type="ARBA" id="ARBA00022691"/>
    </source>
</evidence>
<dbReference type="GO" id="GO:0046872">
    <property type="term" value="F:metal ion binding"/>
    <property type="evidence" value="ECO:0007669"/>
    <property type="project" value="UniProtKB-KW"/>
</dbReference>
<dbReference type="Pfam" id="PF04055">
    <property type="entry name" value="Radical_SAM"/>
    <property type="match status" value="1"/>
</dbReference>
<evidence type="ECO:0000313" key="9">
    <source>
        <dbReference type="Proteomes" id="UP000421283"/>
    </source>
</evidence>
<reference evidence="9" key="1">
    <citation type="submission" date="2019-09" db="EMBL/GenBank/DDBJ databases">
        <title>Distinct polysaccharide growth profiles of human intestinal Prevotella copri isolates.</title>
        <authorList>
            <person name="Fehlner-Peach H."/>
            <person name="Magnabosco C."/>
            <person name="Raghavan V."/>
            <person name="Scher J.U."/>
            <person name="Tett A."/>
            <person name="Cox L.M."/>
            <person name="Gottsegen C."/>
            <person name="Watters A."/>
            <person name="Wiltshire- Gordon J.D."/>
            <person name="Segata N."/>
            <person name="Bonneau R."/>
            <person name="Littman D.R."/>
        </authorList>
    </citation>
    <scope>NUCLEOTIDE SEQUENCE [LARGE SCALE GENOMIC DNA]</scope>
    <source>
        <strain evidence="9">iAU3127</strain>
    </source>
</reference>
<dbReference type="RefSeq" id="WP_153140023.1">
    <property type="nucleotide sequence ID" value="NZ_VZAP01000194.1"/>
</dbReference>